<dbReference type="AlphaFoldDB" id="A0A0G2IEC1"/>
<name>A0A0G2IEC1_9EURO</name>
<dbReference type="VEuPathDB" id="FungiDB:EMCG_05710"/>
<evidence type="ECO:0000313" key="2">
    <source>
        <dbReference type="Proteomes" id="UP000034164"/>
    </source>
</evidence>
<proteinExistence type="predicted"/>
<accession>A0A0G2IEC1</accession>
<reference evidence="2" key="1">
    <citation type="journal article" date="2015" name="PLoS Genet.">
        <title>The dynamic genome and transcriptome of the human fungal pathogen Blastomyces and close relative Emmonsia.</title>
        <authorList>
            <person name="Munoz J.F."/>
            <person name="Gauthier G.M."/>
            <person name="Desjardins C.A."/>
            <person name="Gallo J.E."/>
            <person name="Holder J."/>
            <person name="Sullivan T.D."/>
            <person name="Marty A.J."/>
            <person name="Carmen J.C."/>
            <person name="Chen Z."/>
            <person name="Ding L."/>
            <person name="Gujja S."/>
            <person name="Magrini V."/>
            <person name="Misas E."/>
            <person name="Mitreva M."/>
            <person name="Priest M."/>
            <person name="Saif S."/>
            <person name="Whiston E.A."/>
            <person name="Young S."/>
            <person name="Zeng Q."/>
            <person name="Goldman W.E."/>
            <person name="Mardis E.R."/>
            <person name="Taylor J.W."/>
            <person name="McEwen J.G."/>
            <person name="Clay O.K."/>
            <person name="Klein B.S."/>
            <person name="Cuomo C.A."/>
        </authorList>
    </citation>
    <scope>NUCLEOTIDE SEQUENCE [LARGE SCALE GENOMIC DNA]</scope>
    <source>
        <strain evidence="2">UAMH 3008</strain>
    </source>
</reference>
<sequence length="107" mass="12391">MVLYLREPTALHGLSKREQFHNQSRYLLSLSPPMYQQCARMKEDTVCLLAICIPPPTVEGILVSIRNIACSRQLKDQSHLVISETKQWNNQICYFENGFQMNSHHTT</sequence>
<dbReference type="Proteomes" id="UP000034164">
    <property type="component" value="Unassembled WGS sequence"/>
</dbReference>
<gene>
    <name evidence="1" type="ORF">EMCG_05710</name>
</gene>
<evidence type="ECO:0000313" key="1">
    <source>
        <dbReference type="EMBL" id="KKZ68675.1"/>
    </source>
</evidence>
<organism evidence="1 2">
    <name type="scientific">[Emmonsia] crescens</name>
    <dbReference type="NCBI Taxonomy" id="73230"/>
    <lineage>
        <taxon>Eukaryota</taxon>
        <taxon>Fungi</taxon>
        <taxon>Dikarya</taxon>
        <taxon>Ascomycota</taxon>
        <taxon>Pezizomycotina</taxon>
        <taxon>Eurotiomycetes</taxon>
        <taxon>Eurotiomycetidae</taxon>
        <taxon>Onygenales</taxon>
        <taxon>Ajellomycetaceae</taxon>
        <taxon>Emergomyces</taxon>
    </lineage>
</organism>
<comment type="caution">
    <text evidence="1">The sequence shown here is derived from an EMBL/GenBank/DDBJ whole genome shotgun (WGS) entry which is preliminary data.</text>
</comment>
<protein>
    <submittedName>
        <fullName evidence="1">Uncharacterized protein</fullName>
    </submittedName>
</protein>
<dbReference type="EMBL" id="LCZI01000070">
    <property type="protein sequence ID" value="KKZ68675.1"/>
    <property type="molecule type" value="Genomic_DNA"/>
</dbReference>